<name>A0A4Q0T8E0_9BACT</name>
<sequence>MRESSRDLIACLPAGRTQWASWVGWKRTWGRGGLIPVVREW</sequence>
<proteinExistence type="predicted"/>
<evidence type="ECO:0000313" key="2">
    <source>
        <dbReference type="Proteomes" id="UP000289437"/>
    </source>
</evidence>
<reference evidence="2" key="2">
    <citation type="submission" date="2019-02" db="EMBL/GenBank/DDBJ databases">
        <title>Granulicella sibirica sp. nov., a psychrotolerant acidobacterium isolated from an organic soil layer in forested tundra, West Siberia.</title>
        <authorList>
            <person name="Oshkin I.Y."/>
            <person name="Kulichevskaya I.S."/>
            <person name="Rijpstra W.I.C."/>
            <person name="Sinninghe Damste J.S."/>
            <person name="Rakitin A.L."/>
            <person name="Ravin N.V."/>
            <person name="Dedysh S.N."/>
        </authorList>
    </citation>
    <scope>NUCLEOTIDE SEQUENCE [LARGE SCALE GENOMIC DNA]</scope>
    <source>
        <strain evidence="2">AF10</strain>
    </source>
</reference>
<dbReference type="EMBL" id="RDSM01000001">
    <property type="protein sequence ID" value="RXH57986.1"/>
    <property type="molecule type" value="Genomic_DNA"/>
</dbReference>
<dbReference type="AlphaFoldDB" id="A0A4Q0T8E0"/>
<gene>
    <name evidence="1" type="ORF">GRAN_1296</name>
</gene>
<comment type="caution">
    <text evidence="1">The sequence shown here is derived from an EMBL/GenBank/DDBJ whole genome shotgun (WGS) entry which is preliminary data.</text>
</comment>
<keyword evidence="2" id="KW-1185">Reference proteome</keyword>
<protein>
    <submittedName>
        <fullName evidence="1">Uncharacterized protein</fullName>
    </submittedName>
</protein>
<dbReference type="Proteomes" id="UP000289437">
    <property type="component" value="Unassembled WGS sequence"/>
</dbReference>
<reference evidence="1 2" key="1">
    <citation type="submission" date="2018-11" db="EMBL/GenBank/DDBJ databases">
        <authorList>
            <person name="Mardanov A.V."/>
            <person name="Ravin N.V."/>
            <person name="Dedysh S.N."/>
        </authorList>
    </citation>
    <scope>NUCLEOTIDE SEQUENCE [LARGE SCALE GENOMIC DNA]</scope>
    <source>
        <strain evidence="1 2">AF10</strain>
    </source>
</reference>
<organism evidence="1 2">
    <name type="scientific">Granulicella sibirica</name>
    <dbReference type="NCBI Taxonomy" id="2479048"/>
    <lineage>
        <taxon>Bacteria</taxon>
        <taxon>Pseudomonadati</taxon>
        <taxon>Acidobacteriota</taxon>
        <taxon>Terriglobia</taxon>
        <taxon>Terriglobales</taxon>
        <taxon>Acidobacteriaceae</taxon>
        <taxon>Granulicella</taxon>
    </lineage>
</organism>
<evidence type="ECO:0000313" key="1">
    <source>
        <dbReference type="EMBL" id="RXH57986.1"/>
    </source>
</evidence>
<accession>A0A4Q0T8E0</accession>